<evidence type="ECO:0000259" key="4">
    <source>
        <dbReference type="Pfam" id="PF00534"/>
    </source>
</evidence>
<organism evidence="5 6">
    <name type="scientific">Haloprofundus marisrubri</name>
    <dbReference type="NCBI Taxonomy" id="1514971"/>
    <lineage>
        <taxon>Archaea</taxon>
        <taxon>Methanobacteriati</taxon>
        <taxon>Methanobacteriota</taxon>
        <taxon>Stenosarchaea group</taxon>
        <taxon>Halobacteria</taxon>
        <taxon>Halobacteriales</taxon>
        <taxon>Haloferacaceae</taxon>
        <taxon>Haloprofundus</taxon>
    </lineage>
</organism>
<dbReference type="OrthoDB" id="132546at2157"/>
<dbReference type="EMBL" id="LOPU01000031">
    <property type="protein sequence ID" value="KTG08402.1"/>
    <property type="molecule type" value="Genomic_DNA"/>
</dbReference>
<proteinExistence type="predicted"/>
<dbReference type="RefSeq" id="WP_058583122.1">
    <property type="nucleotide sequence ID" value="NZ_LOPU01000031.1"/>
</dbReference>
<evidence type="ECO:0000313" key="6">
    <source>
        <dbReference type="Proteomes" id="UP000054387"/>
    </source>
</evidence>
<feature type="region of interest" description="Disordered" evidence="3">
    <location>
        <begin position="434"/>
        <end position="453"/>
    </location>
</feature>
<comment type="caution">
    <text evidence="5">The sequence shown here is derived from an EMBL/GenBank/DDBJ whole genome shotgun (WGS) entry which is preliminary data.</text>
</comment>
<evidence type="ECO:0000256" key="1">
    <source>
        <dbReference type="ARBA" id="ARBA00022676"/>
    </source>
</evidence>
<dbReference type="InterPro" id="IPR001296">
    <property type="entry name" value="Glyco_trans_1"/>
</dbReference>
<dbReference type="SUPFAM" id="SSF53756">
    <property type="entry name" value="UDP-Glycosyltransferase/glycogen phosphorylase"/>
    <property type="match status" value="1"/>
</dbReference>
<accession>A0A0W1R5L4</accession>
<dbReference type="Proteomes" id="UP000054387">
    <property type="component" value="Unassembled WGS sequence"/>
</dbReference>
<protein>
    <recommendedName>
        <fullName evidence="4">Glycosyl transferase family 1 domain-containing protein</fullName>
    </recommendedName>
</protein>
<dbReference type="Pfam" id="PF00534">
    <property type="entry name" value="Glycos_transf_1"/>
    <property type="match status" value="1"/>
</dbReference>
<evidence type="ECO:0000256" key="3">
    <source>
        <dbReference type="SAM" id="MobiDB-lite"/>
    </source>
</evidence>
<reference evidence="5 6" key="1">
    <citation type="submission" date="2015-12" db="EMBL/GenBank/DDBJ databases">
        <title>Haloprofundus marisrubri gen. nov., sp. nov., an extremely halophilic archaeon isolated from the Discovery deep brine-seawater interface in the Red Sea.</title>
        <authorList>
            <person name="Zhang G."/>
            <person name="Stingl U."/>
            <person name="Rashid M."/>
        </authorList>
    </citation>
    <scope>NUCLEOTIDE SEQUENCE [LARGE SCALE GENOMIC DNA]</scope>
    <source>
        <strain evidence="5 6">SB9</strain>
    </source>
</reference>
<dbReference type="AlphaFoldDB" id="A0A0W1R5L4"/>
<evidence type="ECO:0000256" key="2">
    <source>
        <dbReference type="ARBA" id="ARBA00022679"/>
    </source>
</evidence>
<keyword evidence="1" id="KW-0328">Glycosyltransferase</keyword>
<feature type="compositionally biased region" description="Basic and acidic residues" evidence="3">
    <location>
        <begin position="436"/>
        <end position="453"/>
    </location>
</feature>
<dbReference type="CDD" id="cd03801">
    <property type="entry name" value="GT4_PimA-like"/>
    <property type="match status" value="1"/>
</dbReference>
<dbReference type="STRING" id="1514971.AUR64_19415"/>
<keyword evidence="2" id="KW-0808">Transferase</keyword>
<gene>
    <name evidence="5" type="ORF">AUR64_19415</name>
</gene>
<dbReference type="Gene3D" id="3.40.50.2000">
    <property type="entry name" value="Glycogen Phosphorylase B"/>
    <property type="match status" value="2"/>
</dbReference>
<evidence type="ECO:0000313" key="5">
    <source>
        <dbReference type="EMBL" id="KTG08402.1"/>
    </source>
</evidence>
<keyword evidence="6" id="KW-1185">Reference proteome</keyword>
<dbReference type="PANTHER" id="PTHR12526">
    <property type="entry name" value="GLYCOSYLTRANSFERASE"/>
    <property type="match status" value="1"/>
</dbReference>
<feature type="domain" description="Glycosyl transferase family 1" evidence="4">
    <location>
        <begin position="253"/>
        <end position="405"/>
    </location>
</feature>
<sequence>MDSESSATDSTETASERLDVGFLPVEVPGLDGTGATYTAALLIRELSKHHDVTVYVVSQRTADRSQLPATDRVDYVVRDDLPKLPHPLLTKIDVVDDLTDRLERHDLVHSYSTGFIEPLSTLSTPTLVTLNSYQPVCPKGDMMWMDREKCGGSGRAKCAACIAGSAYTRKSGVETTLRSSYDSLAKLEFVQDSIAAREGISAYHLLSPHQRDDYAEFGFPEERLKVIPHFDSGEFAVSNPEAYKRGGDPEVGRDDDDPFTLLAVGAFKYVKGFQVLLRALPSILDAGYDVRVRIAGAGPHGDALRSLSSDLGVDDHVDWLGFVDHDDLPAEYAAADAFVYPGLLDEPFGRVFLEALASGTPVLSSDVGSTDFIVGDAGVRFESDDPESLAHAFGELRDDYERYQAATSEQLARFSREQVVSEFRALYADVHAGRSPTERTETFETERTVVRSD</sequence>
<dbReference type="GO" id="GO:0016757">
    <property type="term" value="F:glycosyltransferase activity"/>
    <property type="evidence" value="ECO:0007669"/>
    <property type="project" value="UniProtKB-KW"/>
</dbReference>
<dbReference type="PANTHER" id="PTHR12526:SF510">
    <property type="entry name" value="D-INOSITOL 3-PHOSPHATE GLYCOSYLTRANSFERASE"/>
    <property type="match status" value="1"/>
</dbReference>
<name>A0A0W1R5L4_9EURY</name>